<reference evidence="1" key="1">
    <citation type="submission" date="2020-06" db="EMBL/GenBank/DDBJ databases">
        <title>WGS assembly of Ceratodon purpureus strain R40.</title>
        <authorList>
            <person name="Carey S.B."/>
            <person name="Jenkins J."/>
            <person name="Shu S."/>
            <person name="Lovell J.T."/>
            <person name="Sreedasyam A."/>
            <person name="Maumus F."/>
            <person name="Tiley G.P."/>
            <person name="Fernandez-Pozo N."/>
            <person name="Barry K."/>
            <person name="Chen C."/>
            <person name="Wang M."/>
            <person name="Lipzen A."/>
            <person name="Daum C."/>
            <person name="Saski C.A."/>
            <person name="Payton A.C."/>
            <person name="Mcbreen J.C."/>
            <person name="Conrad R.E."/>
            <person name="Kollar L.M."/>
            <person name="Olsson S."/>
            <person name="Huttunen S."/>
            <person name="Landis J.B."/>
            <person name="Wickett N.J."/>
            <person name="Johnson M.G."/>
            <person name="Rensing S.A."/>
            <person name="Grimwood J."/>
            <person name="Schmutz J."/>
            <person name="Mcdaniel S.F."/>
        </authorList>
    </citation>
    <scope>NUCLEOTIDE SEQUENCE</scope>
    <source>
        <strain evidence="1">R40</strain>
    </source>
</reference>
<dbReference type="EMBL" id="CM026430">
    <property type="protein sequence ID" value="KAG0561091.1"/>
    <property type="molecule type" value="Genomic_DNA"/>
</dbReference>
<proteinExistence type="predicted"/>
<protein>
    <submittedName>
        <fullName evidence="1">Uncharacterized protein</fullName>
    </submittedName>
</protein>
<comment type="caution">
    <text evidence="1">The sequence shown here is derived from an EMBL/GenBank/DDBJ whole genome shotgun (WGS) entry which is preliminary data.</text>
</comment>
<keyword evidence="2" id="KW-1185">Reference proteome</keyword>
<gene>
    <name evidence="1" type="ORF">KC19_9G036200</name>
</gene>
<dbReference type="Proteomes" id="UP000822688">
    <property type="component" value="Chromosome 9"/>
</dbReference>
<name>A0A8T0GNF3_CERPU</name>
<sequence>MPCSSWYCSAELTGAVAEVRLLTTVPIDVATHESRSGACCSVQAKLAADGSRFEFAIAVAAELPDRTGSGSFWRIDVAAADVVDEVSGGELRQWRCVNFPWELGPMAAAASMNHVAGNRIDQLQGFAVALLLWFPCILAGVDSKNVNLSKEEMDGLQALWRAFRVNTPDPDSDLRNWGNSSHPCVFSSPDIDGNMDPSAWLGLTCHFHDDINYTWVDGVTVTGL</sequence>
<evidence type="ECO:0000313" key="2">
    <source>
        <dbReference type="Proteomes" id="UP000822688"/>
    </source>
</evidence>
<dbReference type="AlphaFoldDB" id="A0A8T0GNF3"/>
<organism evidence="1 2">
    <name type="scientific">Ceratodon purpureus</name>
    <name type="common">Fire moss</name>
    <name type="synonym">Dicranum purpureum</name>
    <dbReference type="NCBI Taxonomy" id="3225"/>
    <lineage>
        <taxon>Eukaryota</taxon>
        <taxon>Viridiplantae</taxon>
        <taxon>Streptophyta</taxon>
        <taxon>Embryophyta</taxon>
        <taxon>Bryophyta</taxon>
        <taxon>Bryophytina</taxon>
        <taxon>Bryopsida</taxon>
        <taxon>Dicranidae</taxon>
        <taxon>Pseudoditrichales</taxon>
        <taxon>Ditrichaceae</taxon>
        <taxon>Ceratodon</taxon>
    </lineage>
</organism>
<accession>A0A8T0GNF3</accession>
<evidence type="ECO:0000313" key="1">
    <source>
        <dbReference type="EMBL" id="KAG0561091.1"/>
    </source>
</evidence>